<evidence type="ECO:0000256" key="1">
    <source>
        <dbReference type="SAM" id="Phobius"/>
    </source>
</evidence>
<dbReference type="AlphaFoldDB" id="A0A445MMM2"/>
<reference evidence="2" key="1">
    <citation type="journal article" date="2018" name="Data Brief">
        <title>Genome sequence data from 17 accessions of Ensete ventricosum, a staple food crop for millions in Ethiopia.</title>
        <authorList>
            <person name="Yemataw Z."/>
            <person name="Muzemil S."/>
            <person name="Ambachew D."/>
            <person name="Tripathi L."/>
            <person name="Tesfaye K."/>
            <person name="Chala A."/>
            <person name="Farbos A."/>
            <person name="O'Neill P."/>
            <person name="Moore K."/>
            <person name="Grant M."/>
            <person name="Studholme D.J."/>
        </authorList>
    </citation>
    <scope>NUCLEOTIDE SEQUENCE [LARGE SCALE GENOMIC DNA]</scope>
    <source>
        <tissue evidence="2">Leaf</tissue>
    </source>
</reference>
<dbReference type="Proteomes" id="UP000290560">
    <property type="component" value="Unassembled WGS sequence"/>
</dbReference>
<keyword evidence="1" id="KW-1133">Transmembrane helix</keyword>
<keyword evidence="1" id="KW-0472">Membrane</keyword>
<keyword evidence="1" id="KW-0812">Transmembrane</keyword>
<feature type="transmembrane region" description="Helical" evidence="1">
    <location>
        <begin position="267"/>
        <end position="291"/>
    </location>
</feature>
<sequence length="338" mass="36663">MHHPHRFPLPSIPTSLSSTHCCNHLCCSVHLKTERKKREEKEGCLSLLCALSLPSRNQCPTLLLPSSISHCRNPPAATANSLLHRSYSQLRSSTAVATHHWLLPSSLPSHLYHSHCLLCLFSSHTIVANRSTRCHHPLLLSAATSYFQLLPSLHLPPAAPPAGVHPCLSPLLLLLPPPSVPINPPPLLQPLLLPPLPLPPCHYPPTYSLDRQPLPSTLNRRPPLPSTSPSIHIVVVPSLLAASILNKKGTHLRYNHIKKKKKKKSTAATLLFPLSLAVAVVVTAFIATAMYSSVVATAFHYNAQPLLPIVPSATVQPLPLQQPLLCLPLLPSSSSIVA</sequence>
<organism evidence="2">
    <name type="scientific">Ensete ventricosum</name>
    <name type="common">Abyssinian banana</name>
    <name type="synonym">Musa ensete</name>
    <dbReference type="NCBI Taxonomy" id="4639"/>
    <lineage>
        <taxon>Eukaryota</taxon>
        <taxon>Viridiplantae</taxon>
        <taxon>Streptophyta</taxon>
        <taxon>Embryophyta</taxon>
        <taxon>Tracheophyta</taxon>
        <taxon>Spermatophyta</taxon>
        <taxon>Magnoliopsida</taxon>
        <taxon>Liliopsida</taxon>
        <taxon>Zingiberales</taxon>
        <taxon>Musaceae</taxon>
        <taxon>Ensete</taxon>
    </lineage>
</organism>
<name>A0A445MMM2_ENSVE</name>
<feature type="transmembrane region" description="Helical" evidence="1">
    <location>
        <begin position="229"/>
        <end position="246"/>
    </location>
</feature>
<proteinExistence type="predicted"/>
<accession>A0A445MMM2</accession>
<gene>
    <name evidence="2" type="ORF">BHM03_00059039</name>
</gene>
<evidence type="ECO:0000313" key="2">
    <source>
        <dbReference type="EMBL" id="RZR75490.1"/>
    </source>
</evidence>
<protein>
    <submittedName>
        <fullName evidence="2">Uncharacterized protein</fullName>
    </submittedName>
</protein>
<dbReference type="EMBL" id="KV876851">
    <property type="protein sequence ID" value="RZR75490.1"/>
    <property type="molecule type" value="Genomic_DNA"/>
</dbReference>